<keyword evidence="1" id="KW-0472">Membrane</keyword>
<dbReference type="PROSITE" id="PS00409">
    <property type="entry name" value="PROKAR_NTER_METHYL"/>
    <property type="match status" value="1"/>
</dbReference>
<feature type="transmembrane region" description="Helical" evidence="1">
    <location>
        <begin position="7"/>
        <end position="29"/>
    </location>
</feature>
<keyword evidence="1" id="KW-0812">Transmembrane</keyword>
<evidence type="ECO:0000313" key="3">
    <source>
        <dbReference type="Proteomes" id="UP000005286"/>
    </source>
</evidence>
<reference evidence="2 3" key="1">
    <citation type="submission" date="2011-01" db="EMBL/GenBank/DDBJ databases">
        <authorList>
            <person name="Durkin A.S."/>
            <person name="Madupu R."/>
            <person name="Torralba M."/>
            <person name="Gillis M."/>
            <person name="Methe B."/>
            <person name="Sutton G."/>
            <person name="Nelson K.E."/>
        </authorList>
    </citation>
    <scope>NUCLEOTIDE SEQUENCE [LARGE SCALE GENOMIC DNA]</scope>
    <source>
        <strain evidence="2 3">ACS-065-V-Col13</strain>
    </source>
</reference>
<comment type="caution">
    <text evidence="2">The sequence shown here is derived from an EMBL/GenBank/DDBJ whole genome shotgun (WGS) entry which is preliminary data.</text>
</comment>
<dbReference type="RefSeq" id="WP_004835081.1">
    <property type="nucleotide sequence ID" value="NZ_AEXM01000027.1"/>
</dbReference>
<dbReference type="AlphaFoldDB" id="F0GWK5"/>
<dbReference type="InterPro" id="IPR012902">
    <property type="entry name" value="N_methyl_site"/>
</dbReference>
<sequence length="149" mass="16717">MNIKKRGFTLIELLVTVAIISIISTVAVLRLNIIREIKIKNEVNTLANNVYFAKEKAMASGNSVIFKINKDYYTISQKSGLKVEEMEARRVNLNYLRKYGHGTEKFEFLPTGSVNGADSIRFSCDNGYNYILTVGVAGGYSHVSKEKIE</sequence>
<keyword evidence="3" id="KW-1185">Reference proteome</keyword>
<dbReference type="Gene3D" id="3.30.700.10">
    <property type="entry name" value="Glycoprotein, Type 4 Pilin"/>
    <property type="match status" value="1"/>
</dbReference>
<evidence type="ECO:0000256" key="1">
    <source>
        <dbReference type="SAM" id="Phobius"/>
    </source>
</evidence>
<organism evidence="2 3">
    <name type="scientific">Anaerococcus prevotii ACS-065-V-Col13</name>
    <dbReference type="NCBI Taxonomy" id="879305"/>
    <lineage>
        <taxon>Bacteria</taxon>
        <taxon>Bacillati</taxon>
        <taxon>Bacillota</taxon>
        <taxon>Tissierellia</taxon>
        <taxon>Tissierellales</taxon>
        <taxon>Peptoniphilaceae</taxon>
        <taxon>Anaerococcus</taxon>
    </lineage>
</organism>
<protein>
    <submittedName>
        <fullName evidence="2">Prepilin-type cleavage/methylation N-terminal domain protein</fullName>
    </submittedName>
</protein>
<dbReference type="NCBIfam" id="TIGR02532">
    <property type="entry name" value="IV_pilin_GFxxxE"/>
    <property type="match status" value="1"/>
</dbReference>
<dbReference type="PATRIC" id="fig|879305.3.peg.1188"/>
<name>F0GWK5_9FIRM</name>
<dbReference type="Pfam" id="PF07963">
    <property type="entry name" value="N_methyl"/>
    <property type="match status" value="1"/>
</dbReference>
<dbReference type="SUPFAM" id="SSF54523">
    <property type="entry name" value="Pili subunits"/>
    <property type="match status" value="1"/>
</dbReference>
<accession>F0GWK5</accession>
<dbReference type="STRING" id="879305.HMPREF9290_0196"/>
<dbReference type="EMBL" id="AEXM01000027">
    <property type="protein sequence ID" value="EGC81784.1"/>
    <property type="molecule type" value="Genomic_DNA"/>
</dbReference>
<gene>
    <name evidence="2" type="ORF">HMPREF9290_0196</name>
</gene>
<keyword evidence="1" id="KW-1133">Transmembrane helix</keyword>
<dbReference type="Proteomes" id="UP000005286">
    <property type="component" value="Unassembled WGS sequence"/>
</dbReference>
<evidence type="ECO:0000313" key="2">
    <source>
        <dbReference type="EMBL" id="EGC81784.1"/>
    </source>
</evidence>
<proteinExistence type="predicted"/>
<dbReference type="InterPro" id="IPR045584">
    <property type="entry name" value="Pilin-like"/>
</dbReference>
<dbReference type="eggNOG" id="COG4970">
    <property type="taxonomic scope" value="Bacteria"/>
</dbReference>